<accession>A0A674MG66</accession>
<sequence length="76" mass="8739">SLMRDLFPHFQVNCSFNLCNSALLLTPVQENFIKKKKKHNPGRKSKRVKVCVTVQIVDQWSSPIMACPTLSLHCHF</sequence>
<evidence type="ECO:0000313" key="1">
    <source>
        <dbReference type="Ensembl" id="ENSTRUP00000060452.1"/>
    </source>
</evidence>
<reference evidence="1" key="2">
    <citation type="submission" date="2025-08" db="UniProtKB">
        <authorList>
            <consortium name="Ensembl"/>
        </authorList>
    </citation>
    <scope>IDENTIFICATION</scope>
</reference>
<name>A0A674MG66_TAKRU</name>
<dbReference type="Proteomes" id="UP000005226">
    <property type="component" value="Chromosome 22"/>
</dbReference>
<proteinExistence type="predicted"/>
<evidence type="ECO:0000313" key="2">
    <source>
        <dbReference type="Proteomes" id="UP000005226"/>
    </source>
</evidence>
<reference evidence="1" key="3">
    <citation type="submission" date="2025-09" db="UniProtKB">
        <authorList>
            <consortium name="Ensembl"/>
        </authorList>
    </citation>
    <scope>IDENTIFICATION</scope>
</reference>
<organism evidence="1 2">
    <name type="scientific">Takifugu rubripes</name>
    <name type="common">Japanese pufferfish</name>
    <name type="synonym">Fugu rubripes</name>
    <dbReference type="NCBI Taxonomy" id="31033"/>
    <lineage>
        <taxon>Eukaryota</taxon>
        <taxon>Metazoa</taxon>
        <taxon>Chordata</taxon>
        <taxon>Craniata</taxon>
        <taxon>Vertebrata</taxon>
        <taxon>Euteleostomi</taxon>
        <taxon>Actinopterygii</taxon>
        <taxon>Neopterygii</taxon>
        <taxon>Teleostei</taxon>
        <taxon>Neoteleostei</taxon>
        <taxon>Acanthomorphata</taxon>
        <taxon>Eupercaria</taxon>
        <taxon>Tetraodontiformes</taxon>
        <taxon>Tetradontoidea</taxon>
        <taxon>Tetraodontidae</taxon>
        <taxon>Takifugu</taxon>
    </lineage>
</organism>
<dbReference type="InParanoid" id="A0A674MG66"/>
<dbReference type="Ensembl" id="ENSTRUT00000068322.1">
    <property type="protein sequence ID" value="ENSTRUP00000060452.1"/>
    <property type="gene ID" value="ENSTRUG00000027888.1"/>
</dbReference>
<dbReference type="AlphaFoldDB" id="A0A674MG66"/>
<reference evidence="1 2" key="1">
    <citation type="journal article" date="2011" name="Genome Biol. Evol.">
        <title>Integration of the genetic map and genome assembly of fugu facilitates insights into distinct features of genome evolution in teleosts and mammals.</title>
        <authorList>
            <person name="Kai W."/>
            <person name="Kikuchi K."/>
            <person name="Tohari S."/>
            <person name="Chew A.K."/>
            <person name="Tay A."/>
            <person name="Fujiwara A."/>
            <person name="Hosoya S."/>
            <person name="Suetake H."/>
            <person name="Naruse K."/>
            <person name="Brenner S."/>
            <person name="Suzuki Y."/>
            <person name="Venkatesh B."/>
        </authorList>
    </citation>
    <scope>NUCLEOTIDE SEQUENCE [LARGE SCALE GENOMIC DNA]</scope>
</reference>
<keyword evidence="2" id="KW-1185">Reference proteome</keyword>
<protein>
    <submittedName>
        <fullName evidence="1">Uncharacterized protein</fullName>
    </submittedName>
</protein>